<dbReference type="Gene3D" id="3.60.15.10">
    <property type="entry name" value="Ribonuclease Z/Hydroxyacylglutathione hydrolase-like"/>
    <property type="match status" value="1"/>
</dbReference>
<dbReference type="InterPro" id="IPR041516">
    <property type="entry name" value="LACTB2_WH"/>
</dbReference>
<dbReference type="Gene3D" id="1.10.10.10">
    <property type="entry name" value="Winged helix-like DNA-binding domain superfamily/Winged helix DNA-binding domain"/>
    <property type="match status" value="1"/>
</dbReference>
<comment type="similarity">
    <text evidence="1">Belongs to the metallo-beta-lactamase superfamily. Glyoxalase II family.</text>
</comment>
<evidence type="ECO:0000313" key="6">
    <source>
        <dbReference type="EMBL" id="KIM49643.1"/>
    </source>
</evidence>
<dbReference type="GO" id="GO:0046872">
    <property type="term" value="F:metal ion binding"/>
    <property type="evidence" value="ECO:0007669"/>
    <property type="project" value="UniProtKB-KW"/>
</dbReference>
<sequence length="392" mass="42620">MANLEKIDDVTRLSNHVIRVLGQNPGKFTLQGTNTYLLGSQNPYILVDTAEGLPSYIPVLTTALQDPTNPAQTDVSDIVISHWHHDHVGGLPSVLALLKQLWEARNPGQPYTPPRLHKFPLAQGSQGEHNDTKWNNLPKLLEGLPRELITPPTPTATTQEAFHDLSDGQLFKDPINGRTLARVLHTPGHTVDSISLYIPQDRALYTADTVLGHGTAVFEDLATYLSCLNRMLHFGTPSAPPPDSSTTEEGLDLEYVTLYPAHGGVVSNGRDTISTYIKHRLAREAQVLSVLRSPVPAELNSNNPSSSASASSSPIPSLAGSSGGAALWSTWNIVRTLYKTYPENLWLPASRGIDLHLRKLEGEGFVRRMGGEGVETQWRLAVSPAVSPSPSL</sequence>
<dbReference type="GO" id="GO:0016787">
    <property type="term" value="F:hydrolase activity"/>
    <property type="evidence" value="ECO:0007669"/>
    <property type="project" value="UniProtKB-KW"/>
</dbReference>
<gene>
    <name evidence="6" type="ORF">M413DRAFT_438817</name>
</gene>
<dbReference type="EMBL" id="KN831768">
    <property type="protein sequence ID" value="KIM49643.1"/>
    <property type="molecule type" value="Genomic_DNA"/>
</dbReference>
<dbReference type="Proteomes" id="UP000053424">
    <property type="component" value="Unassembled WGS sequence"/>
</dbReference>
<keyword evidence="3" id="KW-0378">Hydrolase</keyword>
<dbReference type="CDD" id="cd07722">
    <property type="entry name" value="LACTB2-like_MBL-fold"/>
    <property type="match status" value="1"/>
</dbReference>
<proteinExistence type="inferred from homology"/>
<dbReference type="HOGENOM" id="CLU_048478_1_3_1"/>
<dbReference type="SMART" id="SM00849">
    <property type="entry name" value="Lactamase_B"/>
    <property type="match status" value="1"/>
</dbReference>
<dbReference type="OrthoDB" id="17458at2759"/>
<evidence type="ECO:0000256" key="2">
    <source>
        <dbReference type="ARBA" id="ARBA00022723"/>
    </source>
</evidence>
<evidence type="ECO:0000256" key="3">
    <source>
        <dbReference type="ARBA" id="ARBA00022801"/>
    </source>
</evidence>
<dbReference type="SUPFAM" id="SSF56281">
    <property type="entry name" value="Metallo-hydrolase/oxidoreductase"/>
    <property type="match status" value="1"/>
</dbReference>
<dbReference type="InterPro" id="IPR036866">
    <property type="entry name" value="RibonucZ/Hydroxyglut_hydro"/>
</dbReference>
<evidence type="ECO:0000259" key="5">
    <source>
        <dbReference type="SMART" id="SM00849"/>
    </source>
</evidence>
<reference evidence="6 7" key="1">
    <citation type="submission" date="2014-04" db="EMBL/GenBank/DDBJ databases">
        <authorList>
            <consortium name="DOE Joint Genome Institute"/>
            <person name="Kuo A."/>
            <person name="Gay G."/>
            <person name="Dore J."/>
            <person name="Kohler A."/>
            <person name="Nagy L.G."/>
            <person name="Floudas D."/>
            <person name="Copeland A."/>
            <person name="Barry K.W."/>
            <person name="Cichocki N."/>
            <person name="Veneault-Fourrey C."/>
            <person name="LaButti K."/>
            <person name="Lindquist E.A."/>
            <person name="Lipzen A."/>
            <person name="Lundell T."/>
            <person name="Morin E."/>
            <person name="Murat C."/>
            <person name="Sun H."/>
            <person name="Tunlid A."/>
            <person name="Henrissat B."/>
            <person name="Grigoriev I.V."/>
            <person name="Hibbett D.S."/>
            <person name="Martin F."/>
            <person name="Nordberg H.P."/>
            <person name="Cantor M.N."/>
            <person name="Hua S.X."/>
        </authorList>
    </citation>
    <scope>NUCLEOTIDE SEQUENCE [LARGE SCALE GENOMIC DNA]</scope>
    <source>
        <strain evidence="7">h7</strain>
    </source>
</reference>
<dbReference type="Pfam" id="PF17778">
    <property type="entry name" value="WHD_BLACT"/>
    <property type="match status" value="1"/>
</dbReference>
<dbReference type="InterPro" id="IPR036388">
    <property type="entry name" value="WH-like_DNA-bd_sf"/>
</dbReference>
<dbReference type="InterPro" id="IPR050662">
    <property type="entry name" value="Sec-metab_biosynth-thioest"/>
</dbReference>
<dbReference type="GO" id="GO:0044550">
    <property type="term" value="P:secondary metabolite biosynthetic process"/>
    <property type="evidence" value="ECO:0007669"/>
    <property type="project" value="TreeGrafter"/>
</dbReference>
<dbReference type="PANTHER" id="PTHR23131">
    <property type="entry name" value="ENDORIBONUCLEASE LACTB2"/>
    <property type="match status" value="1"/>
</dbReference>
<name>A0A0C2YIR8_HEBCY</name>
<protein>
    <recommendedName>
        <fullName evidence="5">Metallo-beta-lactamase domain-containing protein</fullName>
    </recommendedName>
</protein>
<dbReference type="PANTHER" id="PTHR23131:SF0">
    <property type="entry name" value="ENDORIBONUCLEASE LACTB2"/>
    <property type="match status" value="1"/>
</dbReference>
<organism evidence="6 7">
    <name type="scientific">Hebeloma cylindrosporum</name>
    <dbReference type="NCBI Taxonomy" id="76867"/>
    <lineage>
        <taxon>Eukaryota</taxon>
        <taxon>Fungi</taxon>
        <taxon>Dikarya</taxon>
        <taxon>Basidiomycota</taxon>
        <taxon>Agaricomycotina</taxon>
        <taxon>Agaricomycetes</taxon>
        <taxon>Agaricomycetidae</taxon>
        <taxon>Agaricales</taxon>
        <taxon>Agaricineae</taxon>
        <taxon>Hymenogastraceae</taxon>
        <taxon>Hebeloma</taxon>
    </lineage>
</organism>
<reference evidence="7" key="2">
    <citation type="submission" date="2015-01" db="EMBL/GenBank/DDBJ databases">
        <title>Evolutionary Origins and Diversification of the Mycorrhizal Mutualists.</title>
        <authorList>
            <consortium name="DOE Joint Genome Institute"/>
            <consortium name="Mycorrhizal Genomics Consortium"/>
            <person name="Kohler A."/>
            <person name="Kuo A."/>
            <person name="Nagy L.G."/>
            <person name="Floudas D."/>
            <person name="Copeland A."/>
            <person name="Barry K.W."/>
            <person name="Cichocki N."/>
            <person name="Veneault-Fourrey C."/>
            <person name="LaButti K."/>
            <person name="Lindquist E.A."/>
            <person name="Lipzen A."/>
            <person name="Lundell T."/>
            <person name="Morin E."/>
            <person name="Murat C."/>
            <person name="Riley R."/>
            <person name="Ohm R."/>
            <person name="Sun H."/>
            <person name="Tunlid A."/>
            <person name="Henrissat B."/>
            <person name="Grigoriev I.V."/>
            <person name="Hibbett D.S."/>
            <person name="Martin F."/>
        </authorList>
    </citation>
    <scope>NUCLEOTIDE SEQUENCE [LARGE SCALE GENOMIC DNA]</scope>
    <source>
        <strain evidence="7">h7</strain>
    </source>
</reference>
<evidence type="ECO:0000256" key="4">
    <source>
        <dbReference type="ARBA" id="ARBA00022833"/>
    </source>
</evidence>
<accession>A0A0C2YIR8</accession>
<dbReference type="STRING" id="686832.A0A0C2YIR8"/>
<feature type="domain" description="Metallo-beta-lactamase" evidence="5">
    <location>
        <begin position="32"/>
        <end position="262"/>
    </location>
</feature>
<keyword evidence="7" id="KW-1185">Reference proteome</keyword>
<evidence type="ECO:0000256" key="1">
    <source>
        <dbReference type="ARBA" id="ARBA00006759"/>
    </source>
</evidence>
<dbReference type="InterPro" id="IPR001279">
    <property type="entry name" value="Metallo-B-lactamas"/>
</dbReference>
<keyword evidence="4" id="KW-0862">Zinc</keyword>
<keyword evidence="2" id="KW-0479">Metal-binding</keyword>
<dbReference type="InterPro" id="IPR047921">
    <property type="entry name" value="LACTB2-like_MBL-fold"/>
</dbReference>
<dbReference type="AlphaFoldDB" id="A0A0C2YIR8"/>
<evidence type="ECO:0000313" key="7">
    <source>
        <dbReference type="Proteomes" id="UP000053424"/>
    </source>
</evidence>
<dbReference type="Pfam" id="PF00753">
    <property type="entry name" value="Lactamase_B"/>
    <property type="match status" value="1"/>
</dbReference>